<accession>A0ABD2W2N8</accession>
<evidence type="ECO:0000313" key="1">
    <source>
        <dbReference type="EMBL" id="KAL3387083.1"/>
    </source>
</evidence>
<proteinExistence type="predicted"/>
<dbReference type="EMBL" id="JBJJXI010000141">
    <property type="protein sequence ID" value="KAL3387083.1"/>
    <property type="molecule type" value="Genomic_DNA"/>
</dbReference>
<organism evidence="1 2">
    <name type="scientific">Trichogramma kaykai</name>
    <dbReference type="NCBI Taxonomy" id="54128"/>
    <lineage>
        <taxon>Eukaryota</taxon>
        <taxon>Metazoa</taxon>
        <taxon>Ecdysozoa</taxon>
        <taxon>Arthropoda</taxon>
        <taxon>Hexapoda</taxon>
        <taxon>Insecta</taxon>
        <taxon>Pterygota</taxon>
        <taxon>Neoptera</taxon>
        <taxon>Endopterygota</taxon>
        <taxon>Hymenoptera</taxon>
        <taxon>Apocrita</taxon>
        <taxon>Proctotrupomorpha</taxon>
        <taxon>Chalcidoidea</taxon>
        <taxon>Trichogrammatidae</taxon>
        <taxon>Trichogramma</taxon>
    </lineage>
</organism>
<dbReference type="Proteomes" id="UP001627154">
    <property type="component" value="Unassembled WGS sequence"/>
</dbReference>
<keyword evidence="2" id="KW-1185">Reference proteome</keyword>
<evidence type="ECO:0000313" key="2">
    <source>
        <dbReference type="Proteomes" id="UP001627154"/>
    </source>
</evidence>
<comment type="caution">
    <text evidence="1">The sequence shown here is derived from an EMBL/GenBank/DDBJ whole genome shotgun (WGS) entry which is preliminary data.</text>
</comment>
<sequence length="95" mass="11150">MLNDFAAEYRKFMIDYINLGHMRPLSPNKTRSTNQPIHYTPHHGIWQRTVCDPRLRVVFDALRNTKLSIPQAEATPHRVLYRCQDDVQADSDRLS</sequence>
<dbReference type="AlphaFoldDB" id="A0ABD2W2N8"/>
<reference evidence="1 2" key="1">
    <citation type="journal article" date="2024" name="bioRxiv">
        <title>A reference genome for Trichogramma kaykai: A tiny desert-dwelling parasitoid wasp with competing sex-ratio distorters.</title>
        <authorList>
            <person name="Culotta J."/>
            <person name="Lindsey A.R."/>
        </authorList>
    </citation>
    <scope>NUCLEOTIDE SEQUENCE [LARGE SCALE GENOMIC DNA]</scope>
    <source>
        <strain evidence="1 2">KSX58</strain>
    </source>
</reference>
<gene>
    <name evidence="1" type="ORF">TKK_017657</name>
</gene>
<protein>
    <submittedName>
        <fullName evidence="1">Uncharacterized protein</fullName>
    </submittedName>
</protein>
<name>A0ABD2W2N8_9HYME</name>